<proteinExistence type="predicted"/>
<evidence type="ECO:0000313" key="3">
    <source>
        <dbReference type="Proteomes" id="UP000030652"/>
    </source>
</evidence>
<gene>
    <name evidence="2" type="ORF">SCABRO_01722</name>
</gene>
<protein>
    <submittedName>
        <fullName evidence="2">Uncharacterized protein</fullName>
    </submittedName>
</protein>
<evidence type="ECO:0000313" key="2">
    <source>
        <dbReference type="EMBL" id="KHE92511.1"/>
    </source>
</evidence>
<feature type="coiled-coil region" evidence="1">
    <location>
        <begin position="54"/>
        <end position="81"/>
    </location>
</feature>
<sequence>MVETTIEKKLNDDILEKNTLRNEIEGYARSVSQWRDKLVNLKSFQGQTKYADSIKRYVTRIEGLRVEFNQLNEEVEKNIREMGKFSDADVKEFSSKLEKEISRIIEADKESKQKSASKNIKVVIKPVKSNAKSKAKAKSKGTGKGVGSLQQKVDTAVRRVNEGLEEAERIAGKMIVLNRDLKKIKGSSSEDLYTQELKRIAREKAIYS</sequence>
<dbReference type="Proteomes" id="UP000030652">
    <property type="component" value="Unassembled WGS sequence"/>
</dbReference>
<keyword evidence="1" id="KW-0175">Coiled coil</keyword>
<dbReference type="EMBL" id="JRYO01000121">
    <property type="protein sequence ID" value="KHE92511.1"/>
    <property type="molecule type" value="Genomic_DNA"/>
</dbReference>
<evidence type="ECO:0000256" key="1">
    <source>
        <dbReference type="SAM" id="Coils"/>
    </source>
</evidence>
<dbReference type="AlphaFoldDB" id="A0A0B0EKH2"/>
<comment type="caution">
    <text evidence="2">The sequence shown here is derived from an EMBL/GenBank/DDBJ whole genome shotgun (WGS) entry which is preliminary data.</text>
</comment>
<name>A0A0B0EKH2_9BACT</name>
<reference evidence="2 3" key="1">
    <citation type="submission" date="2014-10" db="EMBL/GenBank/DDBJ databases">
        <title>Draft genome of anammox bacterium scalindua brodae, obtained using differential coverage binning of sequence data from two enrichment reactors.</title>
        <authorList>
            <person name="Speth D.R."/>
            <person name="Russ L."/>
            <person name="Kartal B."/>
            <person name="Op den Camp H.J."/>
            <person name="Dutilh B.E."/>
            <person name="Jetten M.S."/>
        </authorList>
    </citation>
    <scope>NUCLEOTIDE SEQUENCE [LARGE SCALE GENOMIC DNA]</scope>
    <source>
        <strain evidence="2">RU1</strain>
    </source>
</reference>
<organism evidence="2 3">
    <name type="scientific">Candidatus Scalindua brodae</name>
    <dbReference type="NCBI Taxonomy" id="237368"/>
    <lineage>
        <taxon>Bacteria</taxon>
        <taxon>Pseudomonadati</taxon>
        <taxon>Planctomycetota</taxon>
        <taxon>Candidatus Brocadiia</taxon>
        <taxon>Candidatus Brocadiales</taxon>
        <taxon>Candidatus Scalinduaceae</taxon>
        <taxon>Candidatus Scalindua</taxon>
    </lineage>
</organism>
<accession>A0A0B0EKH2</accession>